<sequence>MVARPAAPPLVVERQWLQSWFGGTPVVIAQQGAGPVALEVPLEFSFQAGRREVKPPLAAVLDKLAEALRRQPQLTLALAAPADAGGDAALAAQRAGALRSYLLERGASSAQLGAPQPAAGRAVKLRLETR</sequence>
<organism evidence="1 2">
    <name type="scientific">Rubrivivax gelatinosus</name>
    <name type="common">Rhodocyclus gelatinosus</name>
    <name type="synonym">Rhodopseudomonas gelatinosa</name>
    <dbReference type="NCBI Taxonomy" id="28068"/>
    <lineage>
        <taxon>Bacteria</taxon>
        <taxon>Pseudomonadati</taxon>
        <taxon>Pseudomonadota</taxon>
        <taxon>Betaproteobacteria</taxon>
        <taxon>Burkholderiales</taxon>
        <taxon>Sphaerotilaceae</taxon>
        <taxon>Rubrivivax</taxon>
    </lineage>
</organism>
<comment type="caution">
    <text evidence="1">The sequence shown here is derived from an EMBL/GenBank/DDBJ whole genome shotgun (WGS) entry which is preliminary data.</text>
</comment>
<evidence type="ECO:0000313" key="1">
    <source>
        <dbReference type="EMBL" id="MBK1714817.1"/>
    </source>
</evidence>
<dbReference type="RefSeq" id="WP_200379591.1">
    <property type="nucleotide sequence ID" value="NZ_NRRU01000082.1"/>
</dbReference>
<keyword evidence="2" id="KW-1185">Reference proteome</keyword>
<protein>
    <recommendedName>
        <fullName evidence="3">OmpA-like domain-containing protein</fullName>
    </recommendedName>
</protein>
<gene>
    <name evidence="1" type="ORF">CKO43_18815</name>
</gene>
<dbReference type="EMBL" id="NRRU01000082">
    <property type="protein sequence ID" value="MBK1714817.1"/>
    <property type="molecule type" value="Genomic_DNA"/>
</dbReference>
<dbReference type="InterPro" id="IPR036737">
    <property type="entry name" value="OmpA-like_sf"/>
</dbReference>
<evidence type="ECO:0000313" key="2">
    <source>
        <dbReference type="Proteomes" id="UP001041814"/>
    </source>
</evidence>
<evidence type="ECO:0008006" key="3">
    <source>
        <dbReference type="Google" id="ProtNLM"/>
    </source>
</evidence>
<accession>A0ABS1DXK3</accession>
<dbReference type="Gene3D" id="3.30.1330.60">
    <property type="entry name" value="OmpA-like domain"/>
    <property type="match status" value="1"/>
</dbReference>
<reference evidence="1" key="2">
    <citation type="journal article" date="2020" name="Microorganisms">
        <title>Osmotic Adaptation and Compatible Solute Biosynthesis of Phototrophic Bacteria as Revealed from Genome Analyses.</title>
        <authorList>
            <person name="Imhoff J.F."/>
            <person name="Rahn T."/>
            <person name="Kunzel S."/>
            <person name="Keller A."/>
            <person name="Neulinger S.C."/>
        </authorList>
    </citation>
    <scope>NUCLEOTIDE SEQUENCE</scope>
    <source>
        <strain evidence="1">IM 151</strain>
    </source>
</reference>
<dbReference type="Proteomes" id="UP001041814">
    <property type="component" value="Unassembled WGS sequence"/>
</dbReference>
<reference evidence="1" key="1">
    <citation type="submission" date="2017-08" db="EMBL/GenBank/DDBJ databases">
        <authorList>
            <person name="Imhoff J.F."/>
            <person name="Rahn T."/>
            <person name="Kuenzel S."/>
            <person name="Neulinger S.C."/>
        </authorList>
    </citation>
    <scope>NUCLEOTIDE SEQUENCE</scope>
    <source>
        <strain evidence="1">IM 151</strain>
    </source>
</reference>
<proteinExistence type="predicted"/>
<name>A0ABS1DXK3_RUBGE</name>
<dbReference type="SUPFAM" id="SSF103088">
    <property type="entry name" value="OmpA-like"/>
    <property type="match status" value="1"/>
</dbReference>